<dbReference type="EMBL" id="RZUH01000002">
    <property type="protein sequence ID" value="KAA8828973.1"/>
    <property type="molecule type" value="Genomic_DNA"/>
</dbReference>
<evidence type="ECO:0000256" key="2">
    <source>
        <dbReference type="SAM" id="MobiDB-lite"/>
    </source>
</evidence>
<keyword evidence="1" id="KW-0863">Zinc-finger</keyword>
<evidence type="ECO:0000256" key="1">
    <source>
        <dbReference type="PROSITE-ProRule" id="PRU00325"/>
    </source>
</evidence>
<name>A0A5M9ZNT8_9BIFI</name>
<keyword evidence="1" id="KW-0862">Zinc</keyword>
<dbReference type="AlphaFoldDB" id="A0A5M9ZNT8"/>
<protein>
    <recommendedName>
        <fullName evidence="3">SWIM-type domain-containing protein</fullName>
    </recommendedName>
</protein>
<evidence type="ECO:0000259" key="3">
    <source>
        <dbReference type="PROSITE" id="PS50966"/>
    </source>
</evidence>
<dbReference type="Pfam" id="PF04434">
    <property type="entry name" value="SWIM"/>
    <property type="match status" value="1"/>
</dbReference>
<evidence type="ECO:0000313" key="5">
    <source>
        <dbReference type="Proteomes" id="UP000410049"/>
    </source>
</evidence>
<keyword evidence="1" id="KW-0479">Metal-binding</keyword>
<organism evidence="4 5">
    <name type="scientific">Bifidobacterium myosotis</name>
    <dbReference type="NCBI Taxonomy" id="1630166"/>
    <lineage>
        <taxon>Bacteria</taxon>
        <taxon>Bacillati</taxon>
        <taxon>Actinomycetota</taxon>
        <taxon>Actinomycetes</taxon>
        <taxon>Bifidobacteriales</taxon>
        <taxon>Bifidobacteriaceae</taxon>
        <taxon>Bifidobacterium</taxon>
    </lineage>
</organism>
<proteinExistence type="predicted"/>
<dbReference type="InterPro" id="IPR007527">
    <property type="entry name" value="Znf_SWIM"/>
</dbReference>
<dbReference type="GO" id="GO:0008270">
    <property type="term" value="F:zinc ion binding"/>
    <property type="evidence" value="ECO:0007669"/>
    <property type="project" value="UniProtKB-KW"/>
</dbReference>
<reference evidence="4 5" key="1">
    <citation type="journal article" date="2019" name="Syst. Appl. Microbiol.">
        <title>Characterization of Bifidobacterium species in feaces of the Egyptian fruit bat: Description of B. vespertilionis sp. nov. and B. rousetti sp. nov.</title>
        <authorList>
            <person name="Modesto M."/>
            <person name="Satti M."/>
            <person name="Watanabe K."/>
            <person name="Puglisi E."/>
            <person name="Morelli L."/>
            <person name="Huang C.-H."/>
            <person name="Liou J.-S."/>
            <person name="Miyashita M."/>
            <person name="Tamura T."/>
            <person name="Saito S."/>
            <person name="Mori K."/>
            <person name="Huang L."/>
            <person name="Sciavilla P."/>
            <person name="Sandri C."/>
            <person name="Spiezio C."/>
            <person name="Vitali F."/>
            <person name="Cavalieri D."/>
            <person name="Perpetuini G."/>
            <person name="Tofalo R."/>
            <person name="Bonetti A."/>
            <person name="Arita M."/>
            <person name="Mattarelli P."/>
        </authorList>
    </citation>
    <scope>NUCLEOTIDE SEQUENCE [LARGE SCALE GENOMIC DNA]</scope>
    <source>
        <strain evidence="4 5">RST17</strain>
    </source>
</reference>
<feature type="region of interest" description="Disordered" evidence="2">
    <location>
        <begin position="142"/>
        <end position="191"/>
    </location>
</feature>
<dbReference type="PROSITE" id="PS50966">
    <property type="entry name" value="ZF_SWIM"/>
    <property type="match status" value="1"/>
</dbReference>
<sequence>MTQDTSLPQHPRNRVMRVGYSEYMEFSAMSQLFGSRVFERGESYWRDGRVEGVTQIAPGVFHGEVRGGSLYDVTIRVHGRGDGWSDATAVDSALLSPSVGLSTADWTIQSCSCTCPSAVSGHYCKHCAAVLLAIVHGASDEQAHHPDGAIPSGREMGVGGTVSDSSPVLSASPARMPTTTPTTMSTDDPGPIPHDTYQAVRSYCSSWYGDHGPLLVWDPRVIDECEAMRRMSFPCLSLQQAGRMTESAVQSYLDFRDDDDEWDDDRWDNDEFDESDWSDGDGVTAAFTGANDVLDNALATDDYEAAMRNAVAVMNIADKSLEYLDSSGDADECIGRLVWKIRLLMEKATRDADINAAVLKAMVDMLVDAVHDRSQVSWSVSRDGMAAALLSLSSNPRVRHIADQALSDLEHDAGLPIISPFASTSADSTVTDSTAVGSVAELEEDSQQCRSTLCALRHDDLVLAGEFDRAERYELEHIEDVAMATFAVSRAALADDFGRVRELALRHMRAVPETSVWRASETLPETTFPYGWITVLIASAQRLGDRAELEHLYRRIIAHGGKTMPWYDDATLEDGKACADELRTLVGGRQWRERTLPAIIEECETRDGENRICENRIYEYLLQSEHLDEQTLEYCSRVPGAIDRLYDSVAASQPVRATALLLESYGGDRAFVGTVSRAEYRKVADRLRRAIPFMGAAWVAAYARSLSAKYPRRVNLKAALKGLM</sequence>
<feature type="compositionally biased region" description="Low complexity" evidence="2">
    <location>
        <begin position="171"/>
        <end position="189"/>
    </location>
</feature>
<evidence type="ECO:0000313" key="4">
    <source>
        <dbReference type="EMBL" id="KAA8828973.1"/>
    </source>
</evidence>
<comment type="caution">
    <text evidence="4">The sequence shown here is derived from an EMBL/GenBank/DDBJ whole genome shotgun (WGS) entry which is preliminary data.</text>
</comment>
<dbReference type="Proteomes" id="UP000410049">
    <property type="component" value="Unassembled WGS sequence"/>
</dbReference>
<feature type="domain" description="SWIM-type" evidence="3">
    <location>
        <begin position="97"/>
        <end position="135"/>
    </location>
</feature>
<accession>A0A5M9ZNT8</accession>
<gene>
    <name evidence="4" type="ORF">EMO91_02910</name>
</gene>